<accession>A0A9D4WPT3</accession>
<evidence type="ECO:0000313" key="1">
    <source>
        <dbReference type="EMBL" id="KAI5405497.1"/>
    </source>
</evidence>
<reference evidence="1 2" key="1">
    <citation type="journal article" date="2022" name="Nat. Genet.">
        <title>Improved pea reference genome and pan-genome highlight genomic features and evolutionary characteristics.</title>
        <authorList>
            <person name="Yang T."/>
            <person name="Liu R."/>
            <person name="Luo Y."/>
            <person name="Hu S."/>
            <person name="Wang D."/>
            <person name="Wang C."/>
            <person name="Pandey M.K."/>
            <person name="Ge S."/>
            <person name="Xu Q."/>
            <person name="Li N."/>
            <person name="Li G."/>
            <person name="Huang Y."/>
            <person name="Saxena R.K."/>
            <person name="Ji Y."/>
            <person name="Li M."/>
            <person name="Yan X."/>
            <person name="He Y."/>
            <person name="Liu Y."/>
            <person name="Wang X."/>
            <person name="Xiang C."/>
            <person name="Varshney R.K."/>
            <person name="Ding H."/>
            <person name="Gao S."/>
            <person name="Zong X."/>
        </authorList>
    </citation>
    <scope>NUCLEOTIDE SEQUENCE [LARGE SCALE GENOMIC DNA]</scope>
    <source>
        <strain evidence="1 2">cv. Zhongwan 6</strain>
    </source>
</reference>
<gene>
    <name evidence="1" type="ORF">KIW84_052328</name>
</gene>
<evidence type="ECO:0000313" key="2">
    <source>
        <dbReference type="Proteomes" id="UP001058974"/>
    </source>
</evidence>
<name>A0A9D4WPT3_PEA</name>
<dbReference type="Proteomes" id="UP001058974">
    <property type="component" value="Chromosome 5"/>
</dbReference>
<dbReference type="Gramene" id="Psat05G0232800-T1">
    <property type="protein sequence ID" value="KAI5405497.1"/>
    <property type="gene ID" value="KIW84_052328"/>
</dbReference>
<protein>
    <submittedName>
        <fullName evidence="1">Uncharacterized protein</fullName>
    </submittedName>
</protein>
<comment type="caution">
    <text evidence="1">The sequence shown here is derived from an EMBL/GenBank/DDBJ whole genome shotgun (WGS) entry which is preliminary data.</text>
</comment>
<proteinExistence type="predicted"/>
<dbReference type="AlphaFoldDB" id="A0A9D4WPT3"/>
<organism evidence="1 2">
    <name type="scientific">Pisum sativum</name>
    <name type="common">Garden pea</name>
    <name type="synonym">Lathyrus oleraceus</name>
    <dbReference type="NCBI Taxonomy" id="3888"/>
    <lineage>
        <taxon>Eukaryota</taxon>
        <taxon>Viridiplantae</taxon>
        <taxon>Streptophyta</taxon>
        <taxon>Embryophyta</taxon>
        <taxon>Tracheophyta</taxon>
        <taxon>Spermatophyta</taxon>
        <taxon>Magnoliopsida</taxon>
        <taxon>eudicotyledons</taxon>
        <taxon>Gunneridae</taxon>
        <taxon>Pentapetalae</taxon>
        <taxon>rosids</taxon>
        <taxon>fabids</taxon>
        <taxon>Fabales</taxon>
        <taxon>Fabaceae</taxon>
        <taxon>Papilionoideae</taxon>
        <taxon>50 kb inversion clade</taxon>
        <taxon>NPAAA clade</taxon>
        <taxon>Hologalegina</taxon>
        <taxon>IRL clade</taxon>
        <taxon>Fabeae</taxon>
        <taxon>Lathyrus</taxon>
    </lineage>
</organism>
<sequence>MIFSHKALVFHLSFTLIPLGTLELQFFNLTLCTSALYFSFNQAKMGPRALSSERAITNVGFSSQPFNRANFLGAKQEARYTELASRNIWQELAQVVNPSHRFNYEIMREFYSNALPIEVKFLRKDMNVNAQVLMTLLLYNIRPMSHTSSIPVDTACLLYYILDERHAGVVIPSVVHGTIEGFVNYRYIHRNCTPRGQLIADAPVPPPPPPVQQ</sequence>
<dbReference type="EMBL" id="JAMSHJ010000005">
    <property type="protein sequence ID" value="KAI5405497.1"/>
    <property type="molecule type" value="Genomic_DNA"/>
</dbReference>
<keyword evidence="2" id="KW-1185">Reference proteome</keyword>